<organism evidence="11 12">
    <name type="scientific">Candidatus Nitrosacidococcus tergens</name>
    <dbReference type="NCBI Taxonomy" id="553981"/>
    <lineage>
        <taxon>Bacteria</taxon>
        <taxon>Pseudomonadati</taxon>
        <taxon>Pseudomonadota</taxon>
        <taxon>Gammaproteobacteria</taxon>
        <taxon>Chromatiales</taxon>
        <taxon>Chromatiaceae</taxon>
        <taxon>Candidatus Nitrosacidococcus</taxon>
    </lineage>
</organism>
<dbReference type="InterPro" id="IPR036876">
    <property type="entry name" value="UVR_dom_sf"/>
</dbReference>
<name>A0A7G1Q9S5_9GAMM</name>
<dbReference type="SUPFAM" id="SSF82771">
    <property type="entry name" value="GIY-YIG endonuclease"/>
    <property type="match status" value="1"/>
</dbReference>
<dbReference type="FunFam" id="3.30.420.340:FF:000001">
    <property type="entry name" value="UvrABC system protein C"/>
    <property type="match status" value="1"/>
</dbReference>
<dbReference type="InterPro" id="IPR010994">
    <property type="entry name" value="RuvA_2-like"/>
</dbReference>
<dbReference type="InterPro" id="IPR041663">
    <property type="entry name" value="DisA/LigA_HHH"/>
</dbReference>
<keyword evidence="2 7" id="KW-0227">DNA damage</keyword>
<dbReference type="FunFam" id="3.40.1440.10:FF:000001">
    <property type="entry name" value="UvrABC system protein C"/>
    <property type="match status" value="1"/>
</dbReference>
<evidence type="ECO:0000256" key="7">
    <source>
        <dbReference type="HAMAP-Rule" id="MF_00203"/>
    </source>
</evidence>
<keyword evidence="3 7" id="KW-0228">DNA excision</keyword>
<feature type="domain" description="UVR" evidence="8">
    <location>
        <begin position="205"/>
        <end position="240"/>
    </location>
</feature>
<evidence type="ECO:0000256" key="4">
    <source>
        <dbReference type="ARBA" id="ARBA00022881"/>
    </source>
</evidence>
<dbReference type="GO" id="GO:0006289">
    <property type="term" value="P:nucleotide-excision repair"/>
    <property type="evidence" value="ECO:0007669"/>
    <property type="project" value="UniProtKB-UniRule"/>
</dbReference>
<dbReference type="PANTHER" id="PTHR30562:SF1">
    <property type="entry name" value="UVRABC SYSTEM PROTEIN C"/>
    <property type="match status" value="1"/>
</dbReference>
<dbReference type="Pfam" id="PF22920">
    <property type="entry name" value="UvrC_RNaseH"/>
    <property type="match status" value="1"/>
</dbReference>
<dbReference type="Pfam" id="PF02151">
    <property type="entry name" value="UVR"/>
    <property type="match status" value="1"/>
</dbReference>
<keyword evidence="5 7" id="KW-0234">DNA repair</keyword>
<dbReference type="EMBL" id="LR778175">
    <property type="protein sequence ID" value="CAB1275971.1"/>
    <property type="molecule type" value="Genomic_DNA"/>
</dbReference>
<sequence>MENDASFDISHFLKHLTTSPGVYKMLHKSGEVLYVGKAKNLKNRVSSYFIKGNLTSKNSVLISQINSIEVIITHSESEALILENNLIKALQPHYNILLRDDKSYPYIFISKDKFPKLTLSRKIDYSLGQYFGPYPHANAARETITLLQEIFLVRQCTDTTFNNRTRPCLEYQIKRCTAPCVGFISEKDYQEDIHLITLFLSGKSKEIIDSLEVKMKKSVQTLHFEQAAHYRNQIASLKKTQGPQYIDSKLGIDFDIISVIIKQDIACIDVFFIRGGHNLGDKAFFPKFQGETTSQEFIAAFISQHYLKLEQDIPATLILSHELKDKELLSEILSNKKGSSVKLLTPTRGPKVKWVTMALANAENRIEQRLIKKGNAFTSLGDLQKLLQLPILPKKIECFDISHTQGGETTASCVVFDSGSPDKARYRQFNISNVTAGDDYGAMKQALTRHYSRAKKENKVLPDLLIVDGGKGQLSCAAASLAEIGLSQINILGIAKGVERKEGEETLFFLDKTPIKLLSDSKALHLLQHIRNEAHRFAITHHRKRSLKKYNHTFLEKYISGLGVSRRQKLFAQFGGVQEISKLKIEDLTQVKGIGENLAHRIYNYFHNRG</sequence>
<evidence type="ECO:0000256" key="1">
    <source>
        <dbReference type="ARBA" id="ARBA00022490"/>
    </source>
</evidence>
<reference evidence="11 12" key="1">
    <citation type="submission" date="2020-03" db="EMBL/GenBank/DDBJ databases">
        <authorList>
            <person name="Picone N."/>
        </authorList>
    </citation>
    <scope>NUCLEOTIDE SEQUENCE [LARGE SCALE GENOMIC DNA]</scope>
    <source>
        <strain evidence="11">NSCAC1</strain>
    </source>
</reference>
<dbReference type="SUPFAM" id="SSF46600">
    <property type="entry name" value="C-terminal UvrC-binding domain of UvrB"/>
    <property type="match status" value="1"/>
</dbReference>
<feature type="domain" description="GIY-YIG" evidence="9">
    <location>
        <begin position="18"/>
        <end position="96"/>
    </location>
</feature>
<dbReference type="Gene3D" id="3.30.420.340">
    <property type="entry name" value="UvrC, RNAse H endonuclease domain"/>
    <property type="match status" value="1"/>
</dbReference>
<dbReference type="PANTHER" id="PTHR30562">
    <property type="entry name" value="UVRC/OXIDOREDUCTASE"/>
    <property type="match status" value="1"/>
</dbReference>
<dbReference type="NCBIfam" id="TIGR00194">
    <property type="entry name" value="uvrC"/>
    <property type="match status" value="1"/>
</dbReference>
<dbReference type="Pfam" id="PF08459">
    <property type="entry name" value="UvrC_RNaseH_dom"/>
    <property type="match status" value="1"/>
</dbReference>
<evidence type="ECO:0000313" key="12">
    <source>
        <dbReference type="Proteomes" id="UP000516072"/>
    </source>
</evidence>
<comment type="similarity">
    <text evidence="7">Belongs to the UvrC family.</text>
</comment>
<keyword evidence="11" id="KW-0255">Endonuclease</keyword>
<dbReference type="Pfam" id="PF12826">
    <property type="entry name" value="HHH_2"/>
    <property type="match status" value="1"/>
</dbReference>
<dbReference type="InterPro" id="IPR001162">
    <property type="entry name" value="UvrC_RNase_H_dom"/>
</dbReference>
<keyword evidence="6 7" id="KW-0742">SOS response</keyword>
<keyword evidence="4 7" id="KW-0267">Excision nuclease</keyword>
<dbReference type="PROSITE" id="PS50151">
    <property type="entry name" value="UVR"/>
    <property type="match status" value="1"/>
</dbReference>
<comment type="subunit">
    <text evidence="7">Interacts with UvrB in an incision complex.</text>
</comment>
<dbReference type="RefSeq" id="WP_197743682.1">
    <property type="nucleotide sequence ID" value="NZ_LR778175.1"/>
</dbReference>
<evidence type="ECO:0000256" key="2">
    <source>
        <dbReference type="ARBA" id="ARBA00022763"/>
    </source>
</evidence>
<dbReference type="InterPro" id="IPR004791">
    <property type="entry name" value="UvrC"/>
</dbReference>
<evidence type="ECO:0000259" key="8">
    <source>
        <dbReference type="PROSITE" id="PS50151"/>
    </source>
</evidence>
<dbReference type="InterPro" id="IPR000305">
    <property type="entry name" value="GIY-YIG_endonuc"/>
</dbReference>
<evidence type="ECO:0000256" key="6">
    <source>
        <dbReference type="ARBA" id="ARBA00023236"/>
    </source>
</evidence>
<dbReference type="SMART" id="SM00465">
    <property type="entry name" value="GIYc"/>
    <property type="match status" value="1"/>
</dbReference>
<keyword evidence="1 7" id="KW-0963">Cytoplasm</keyword>
<dbReference type="GO" id="GO:0003677">
    <property type="term" value="F:DNA binding"/>
    <property type="evidence" value="ECO:0007669"/>
    <property type="project" value="UniProtKB-UniRule"/>
</dbReference>
<comment type="function">
    <text evidence="7">The UvrABC repair system catalyzes the recognition and processing of DNA lesions. UvrC both incises the 5' and 3' sides of the lesion. The N-terminal half is responsible for the 3' incision and the C-terminal half is responsible for the 5' incision.</text>
</comment>
<dbReference type="InterPro" id="IPR001943">
    <property type="entry name" value="UVR_dom"/>
</dbReference>
<evidence type="ECO:0000259" key="9">
    <source>
        <dbReference type="PROSITE" id="PS50164"/>
    </source>
</evidence>
<accession>A0A7G1Q9S5</accession>
<dbReference type="InterPro" id="IPR035901">
    <property type="entry name" value="GIY-YIG_endonuc_sf"/>
</dbReference>
<comment type="subcellular location">
    <subcellularLocation>
        <location evidence="7">Cytoplasm</location>
    </subcellularLocation>
</comment>
<dbReference type="InterPro" id="IPR047296">
    <property type="entry name" value="GIY-YIG_UvrC_Cho"/>
</dbReference>
<dbReference type="KEGG" id="ntg:NSCAC_0934"/>
<dbReference type="Gene3D" id="3.40.1440.10">
    <property type="entry name" value="GIY-YIG endonuclease"/>
    <property type="match status" value="1"/>
</dbReference>
<evidence type="ECO:0000313" key="11">
    <source>
        <dbReference type="EMBL" id="CAB1275971.1"/>
    </source>
</evidence>
<proteinExistence type="inferred from homology"/>
<keyword evidence="11" id="KW-0540">Nuclease</keyword>
<dbReference type="HAMAP" id="MF_00203">
    <property type="entry name" value="UvrC"/>
    <property type="match status" value="1"/>
</dbReference>
<dbReference type="Gene3D" id="4.10.860.10">
    <property type="entry name" value="UVR domain"/>
    <property type="match status" value="1"/>
</dbReference>
<dbReference type="PROSITE" id="PS50164">
    <property type="entry name" value="GIY_YIG"/>
    <property type="match status" value="1"/>
</dbReference>
<keyword evidence="11" id="KW-0378">Hydrolase</keyword>
<evidence type="ECO:0000259" key="10">
    <source>
        <dbReference type="PROSITE" id="PS50165"/>
    </source>
</evidence>
<dbReference type="Pfam" id="PF01541">
    <property type="entry name" value="GIY-YIG"/>
    <property type="match status" value="1"/>
</dbReference>
<dbReference type="SUPFAM" id="SSF47781">
    <property type="entry name" value="RuvA domain 2-like"/>
    <property type="match status" value="1"/>
</dbReference>
<dbReference type="GO" id="GO:0009432">
    <property type="term" value="P:SOS response"/>
    <property type="evidence" value="ECO:0007669"/>
    <property type="project" value="UniProtKB-UniRule"/>
</dbReference>
<dbReference type="GO" id="GO:0009381">
    <property type="term" value="F:excinuclease ABC activity"/>
    <property type="evidence" value="ECO:0007669"/>
    <property type="project" value="UniProtKB-UniRule"/>
</dbReference>
<protein>
    <recommendedName>
        <fullName evidence="7">UvrABC system protein C</fullName>
        <shortName evidence="7">Protein UvrC</shortName>
    </recommendedName>
    <alternativeName>
        <fullName evidence="7">Excinuclease ABC subunit C</fullName>
    </alternativeName>
</protein>
<evidence type="ECO:0000256" key="3">
    <source>
        <dbReference type="ARBA" id="ARBA00022769"/>
    </source>
</evidence>
<feature type="domain" description="UvrC family homology region profile" evidence="10">
    <location>
        <begin position="256"/>
        <end position="477"/>
    </location>
</feature>
<dbReference type="InterPro" id="IPR038476">
    <property type="entry name" value="UvrC_RNase_H_dom_sf"/>
</dbReference>
<gene>
    <name evidence="7 11" type="primary">uvrC</name>
    <name evidence="11" type="ORF">NSCAC_0934</name>
</gene>
<dbReference type="AlphaFoldDB" id="A0A7G1Q9S5"/>
<dbReference type="GO" id="GO:0009380">
    <property type="term" value="C:excinuclease repair complex"/>
    <property type="evidence" value="ECO:0007669"/>
    <property type="project" value="InterPro"/>
</dbReference>
<dbReference type="PROSITE" id="PS50165">
    <property type="entry name" value="UVRC"/>
    <property type="match status" value="1"/>
</dbReference>
<dbReference type="InterPro" id="IPR050066">
    <property type="entry name" value="UvrABC_protein_C"/>
</dbReference>
<dbReference type="GO" id="GO:0005737">
    <property type="term" value="C:cytoplasm"/>
    <property type="evidence" value="ECO:0007669"/>
    <property type="project" value="UniProtKB-SubCell"/>
</dbReference>
<evidence type="ECO:0000256" key="5">
    <source>
        <dbReference type="ARBA" id="ARBA00023204"/>
    </source>
</evidence>
<dbReference type="CDD" id="cd10434">
    <property type="entry name" value="GIY-YIG_UvrC_Cho"/>
    <property type="match status" value="1"/>
</dbReference>
<keyword evidence="12" id="KW-1185">Reference proteome</keyword>
<dbReference type="Gene3D" id="1.10.150.20">
    <property type="entry name" value="5' to 3' exonuclease, C-terminal subdomain"/>
    <property type="match status" value="1"/>
</dbReference>
<dbReference type="Proteomes" id="UP000516072">
    <property type="component" value="Chromosome"/>
</dbReference>